<keyword evidence="6" id="KW-1185">Reference proteome</keyword>
<sequence length="186" mass="20571">MAQRRRDAGDLPSPEYLSMAQAGQTPPDQWLRQLRDVHADDLPARDVLRRVDAEDLLVVGGLEIMPKVPHWHRDRMVLVGDATHAPSSSSGQGASLAVESAIQLARCLRDLPDPRAATAYERLRRDRVTKIAVNAEHNNRQKAFGPVGSAVMSVLMPIALKTFLKPTRMFGPVHGYRIDWSLPVAA</sequence>
<dbReference type="PANTHER" id="PTHR13789:SF309">
    <property type="entry name" value="PUTATIVE (AFU_ORTHOLOGUE AFUA_6G14510)-RELATED"/>
    <property type="match status" value="1"/>
</dbReference>
<evidence type="ECO:0000313" key="6">
    <source>
        <dbReference type="Proteomes" id="UP000638648"/>
    </source>
</evidence>
<dbReference type="GO" id="GO:0004497">
    <property type="term" value="F:monooxygenase activity"/>
    <property type="evidence" value="ECO:0007669"/>
    <property type="project" value="UniProtKB-KW"/>
</dbReference>
<protein>
    <submittedName>
        <fullName evidence="5">2-polyprenyl-6-methoxyphenol hydroxylase-like FAD-dependent oxidoreductase</fullName>
    </submittedName>
</protein>
<keyword evidence="2" id="KW-0503">Monooxygenase</keyword>
<dbReference type="Gene3D" id="3.50.50.60">
    <property type="entry name" value="FAD/NAD(P)-binding domain"/>
    <property type="match status" value="1"/>
</dbReference>
<feature type="region of interest" description="Disordered" evidence="3">
    <location>
        <begin position="1"/>
        <end position="27"/>
    </location>
</feature>
<reference evidence="5" key="1">
    <citation type="submission" date="2020-10" db="EMBL/GenBank/DDBJ databases">
        <title>Sequencing the genomes of 1000 actinobacteria strains.</title>
        <authorList>
            <person name="Klenk H.-P."/>
        </authorList>
    </citation>
    <scope>NUCLEOTIDE SEQUENCE</scope>
    <source>
        <strain evidence="5">DSM 45354</strain>
    </source>
</reference>
<evidence type="ECO:0000256" key="2">
    <source>
        <dbReference type="ARBA" id="ARBA00023033"/>
    </source>
</evidence>
<evidence type="ECO:0000313" key="5">
    <source>
        <dbReference type="EMBL" id="MBE1612117.1"/>
    </source>
</evidence>
<dbReference type="Pfam" id="PF01494">
    <property type="entry name" value="FAD_binding_3"/>
    <property type="match status" value="1"/>
</dbReference>
<dbReference type="RefSeq" id="WP_192755223.1">
    <property type="nucleotide sequence ID" value="NZ_JADBEM010000001.1"/>
</dbReference>
<dbReference type="PANTHER" id="PTHR13789">
    <property type="entry name" value="MONOOXYGENASE"/>
    <property type="match status" value="1"/>
</dbReference>
<dbReference type="EMBL" id="JADBEM010000001">
    <property type="protein sequence ID" value="MBE1612117.1"/>
    <property type="molecule type" value="Genomic_DNA"/>
</dbReference>
<proteinExistence type="predicted"/>
<dbReference type="InterPro" id="IPR050493">
    <property type="entry name" value="FAD-dep_Monooxygenase_BioMet"/>
</dbReference>
<evidence type="ECO:0000256" key="1">
    <source>
        <dbReference type="ARBA" id="ARBA00023002"/>
    </source>
</evidence>
<comment type="caution">
    <text evidence="5">The sequence shown here is derived from an EMBL/GenBank/DDBJ whole genome shotgun (WGS) entry which is preliminary data.</text>
</comment>
<dbReference type="GO" id="GO:0071949">
    <property type="term" value="F:FAD binding"/>
    <property type="evidence" value="ECO:0007669"/>
    <property type="project" value="InterPro"/>
</dbReference>
<accession>A0A927NAV3</accession>
<evidence type="ECO:0000256" key="3">
    <source>
        <dbReference type="SAM" id="MobiDB-lite"/>
    </source>
</evidence>
<organism evidence="5 6">
    <name type="scientific">Actinopolymorpha pittospori</name>
    <dbReference type="NCBI Taxonomy" id="648752"/>
    <lineage>
        <taxon>Bacteria</taxon>
        <taxon>Bacillati</taxon>
        <taxon>Actinomycetota</taxon>
        <taxon>Actinomycetes</taxon>
        <taxon>Propionibacteriales</taxon>
        <taxon>Actinopolymorphaceae</taxon>
        <taxon>Actinopolymorpha</taxon>
    </lineage>
</organism>
<feature type="domain" description="FAD-binding" evidence="4">
    <location>
        <begin position="70"/>
        <end position="131"/>
    </location>
</feature>
<gene>
    <name evidence="5" type="ORF">HEB94_008965</name>
</gene>
<keyword evidence="1" id="KW-0560">Oxidoreductase</keyword>
<dbReference type="InterPro" id="IPR002938">
    <property type="entry name" value="FAD-bd"/>
</dbReference>
<dbReference type="SUPFAM" id="SSF51905">
    <property type="entry name" value="FAD/NAD(P)-binding domain"/>
    <property type="match status" value="1"/>
</dbReference>
<evidence type="ECO:0000259" key="4">
    <source>
        <dbReference type="Pfam" id="PF01494"/>
    </source>
</evidence>
<dbReference type="AlphaFoldDB" id="A0A927NAV3"/>
<dbReference type="Proteomes" id="UP000638648">
    <property type="component" value="Unassembled WGS sequence"/>
</dbReference>
<dbReference type="InterPro" id="IPR036188">
    <property type="entry name" value="FAD/NAD-bd_sf"/>
</dbReference>
<name>A0A927NAV3_9ACTN</name>